<comment type="pathway">
    <text evidence="3 9">Metabolic intermediate biosynthesis; chorismate biosynthesis; chorismate from D-erythrose 4-phosphate and phosphoenolpyruvate: step 3/7.</text>
</comment>
<evidence type="ECO:0000256" key="11">
    <source>
        <dbReference type="PIRSR" id="PIRSR001399-2"/>
    </source>
</evidence>
<evidence type="ECO:0000256" key="4">
    <source>
        <dbReference type="ARBA" id="ARBA00011037"/>
    </source>
</evidence>
<reference evidence="13" key="1">
    <citation type="submission" date="2023-02" db="EMBL/GenBank/DDBJ databases">
        <title>Genome sequence of Hyphococcus flavus.</title>
        <authorList>
            <person name="Rong J.-C."/>
            <person name="Zhao Q."/>
            <person name="Yi M."/>
            <person name="Wu J.-Y."/>
        </authorList>
    </citation>
    <scope>NUCLEOTIDE SEQUENCE</scope>
    <source>
        <strain evidence="13">MCCC 1K03223</strain>
    </source>
</reference>
<dbReference type="InterPro" id="IPR036441">
    <property type="entry name" value="DHquinase_II_sf"/>
</dbReference>
<name>A0AAF0CBW8_9PROT</name>
<keyword evidence="14" id="KW-1185">Reference proteome</keyword>
<sequence length="153" mass="16500">MTAQSIFVLNGPNLNLLGTREPEIYGSDTLADIEKATRTSAKELGFSVEFRQSNTEGTLVDWVQEAEKEATGVIINPGAYTHTSIALLDALKAVSIPKIELHLSNIHAREAFRRQSVTASAVDGVIMGFGSAGYRLSLEALKSLLERRVASPA</sequence>
<dbReference type="SUPFAM" id="SSF52304">
    <property type="entry name" value="Type II 3-dehydroquinate dehydratase"/>
    <property type="match status" value="1"/>
</dbReference>
<evidence type="ECO:0000256" key="10">
    <source>
        <dbReference type="PIRSR" id="PIRSR001399-1"/>
    </source>
</evidence>
<comment type="subunit">
    <text evidence="5 9">Homododecamer.</text>
</comment>
<evidence type="ECO:0000256" key="2">
    <source>
        <dbReference type="ARBA" id="ARBA00003924"/>
    </source>
</evidence>
<dbReference type="InterPro" id="IPR018509">
    <property type="entry name" value="DHquinase_II_CS"/>
</dbReference>
<dbReference type="CDD" id="cd00466">
    <property type="entry name" value="DHQase_II"/>
    <property type="match status" value="1"/>
</dbReference>
<dbReference type="PROSITE" id="PS01029">
    <property type="entry name" value="DEHYDROQUINASE_II"/>
    <property type="match status" value="1"/>
</dbReference>
<evidence type="ECO:0000256" key="5">
    <source>
        <dbReference type="ARBA" id="ARBA00011193"/>
    </source>
</evidence>
<dbReference type="KEGG" id="hfl:PUV54_02300"/>
<dbReference type="Pfam" id="PF01220">
    <property type="entry name" value="DHquinase_II"/>
    <property type="match status" value="1"/>
</dbReference>
<dbReference type="NCBIfam" id="NF003807">
    <property type="entry name" value="PRK05395.1-4"/>
    <property type="match status" value="1"/>
</dbReference>
<dbReference type="NCBIfam" id="NF003806">
    <property type="entry name" value="PRK05395.1-3"/>
    <property type="match status" value="1"/>
</dbReference>
<dbReference type="GO" id="GO:0009423">
    <property type="term" value="P:chorismate biosynthetic process"/>
    <property type="evidence" value="ECO:0007669"/>
    <property type="project" value="UniProtKB-UniRule"/>
</dbReference>
<dbReference type="GO" id="GO:0019631">
    <property type="term" value="P:quinate catabolic process"/>
    <property type="evidence" value="ECO:0007669"/>
    <property type="project" value="TreeGrafter"/>
</dbReference>
<feature type="site" description="Transition state stabilizer" evidence="9 12">
    <location>
        <position position="20"/>
    </location>
</feature>
<feature type="binding site" evidence="9 11">
    <location>
        <position position="113"/>
    </location>
    <ligand>
        <name>substrate</name>
    </ligand>
</feature>
<feature type="binding site" evidence="9 11">
    <location>
        <begin position="103"/>
        <end position="104"/>
    </location>
    <ligand>
        <name>substrate</name>
    </ligand>
</feature>
<dbReference type="NCBIfam" id="NF003805">
    <property type="entry name" value="PRK05395.1-2"/>
    <property type="match status" value="1"/>
</dbReference>
<feature type="binding site" evidence="9 11">
    <location>
        <position position="82"/>
    </location>
    <ligand>
        <name>substrate</name>
    </ligand>
</feature>
<dbReference type="GO" id="GO:0003855">
    <property type="term" value="F:3-dehydroquinate dehydratase activity"/>
    <property type="evidence" value="ECO:0007669"/>
    <property type="project" value="UniProtKB-UniRule"/>
</dbReference>
<feature type="active site" description="Proton donor" evidence="9 10">
    <location>
        <position position="102"/>
    </location>
</feature>
<feature type="binding site" evidence="9 11">
    <location>
        <position position="76"/>
    </location>
    <ligand>
        <name>substrate</name>
    </ligand>
</feature>
<dbReference type="Proteomes" id="UP001214043">
    <property type="component" value="Chromosome"/>
</dbReference>
<evidence type="ECO:0000313" key="14">
    <source>
        <dbReference type="Proteomes" id="UP001214043"/>
    </source>
</evidence>
<dbReference type="GO" id="GO:0009073">
    <property type="term" value="P:aromatic amino acid family biosynthetic process"/>
    <property type="evidence" value="ECO:0007669"/>
    <property type="project" value="UniProtKB-KW"/>
</dbReference>
<dbReference type="HAMAP" id="MF_00169">
    <property type="entry name" value="AroQ"/>
    <property type="match status" value="1"/>
</dbReference>
<dbReference type="PANTHER" id="PTHR21272">
    <property type="entry name" value="CATABOLIC 3-DEHYDROQUINASE"/>
    <property type="match status" value="1"/>
</dbReference>
<feature type="active site" description="Proton acceptor" evidence="9 10">
    <location>
        <position position="25"/>
    </location>
</feature>
<keyword evidence="8 9" id="KW-0456">Lyase</keyword>
<gene>
    <name evidence="9 13" type="primary">aroQ</name>
    <name evidence="13" type="ORF">PUV54_02300</name>
</gene>
<protein>
    <recommendedName>
        <fullName evidence="6 9">3-dehydroquinate dehydratase</fullName>
        <shortName evidence="9">3-dehydroquinase</shortName>
        <ecNumber evidence="6 9">4.2.1.10</ecNumber>
    </recommendedName>
    <alternativeName>
        <fullName evidence="9">Type II DHQase</fullName>
    </alternativeName>
</protein>
<evidence type="ECO:0000256" key="6">
    <source>
        <dbReference type="ARBA" id="ARBA00012060"/>
    </source>
</evidence>
<dbReference type="GO" id="GO:0008652">
    <property type="term" value="P:amino acid biosynthetic process"/>
    <property type="evidence" value="ECO:0007669"/>
    <property type="project" value="UniProtKB-KW"/>
</dbReference>
<dbReference type="NCBIfam" id="TIGR01088">
    <property type="entry name" value="aroQ"/>
    <property type="match status" value="1"/>
</dbReference>
<comment type="function">
    <text evidence="2 9">Catalyzes a trans-dehydration via an enolate intermediate.</text>
</comment>
<evidence type="ECO:0000256" key="8">
    <source>
        <dbReference type="ARBA" id="ARBA00023239"/>
    </source>
</evidence>
<comment type="catalytic activity">
    <reaction evidence="1 9">
        <text>3-dehydroquinate = 3-dehydroshikimate + H2O</text>
        <dbReference type="Rhea" id="RHEA:21096"/>
        <dbReference type="ChEBI" id="CHEBI:15377"/>
        <dbReference type="ChEBI" id="CHEBI:16630"/>
        <dbReference type="ChEBI" id="CHEBI:32364"/>
        <dbReference type="EC" id="4.2.1.10"/>
    </reaction>
</comment>
<evidence type="ECO:0000256" key="12">
    <source>
        <dbReference type="PIRSR" id="PIRSR001399-3"/>
    </source>
</evidence>
<dbReference type="Gene3D" id="3.40.50.9100">
    <property type="entry name" value="Dehydroquinase, class II"/>
    <property type="match status" value="1"/>
</dbReference>
<evidence type="ECO:0000256" key="1">
    <source>
        <dbReference type="ARBA" id="ARBA00001864"/>
    </source>
</evidence>
<evidence type="ECO:0000256" key="3">
    <source>
        <dbReference type="ARBA" id="ARBA00004902"/>
    </source>
</evidence>
<organism evidence="13 14">
    <name type="scientific">Hyphococcus flavus</name>
    <dbReference type="NCBI Taxonomy" id="1866326"/>
    <lineage>
        <taxon>Bacteria</taxon>
        <taxon>Pseudomonadati</taxon>
        <taxon>Pseudomonadota</taxon>
        <taxon>Alphaproteobacteria</taxon>
        <taxon>Parvularculales</taxon>
        <taxon>Parvularculaceae</taxon>
        <taxon>Hyphococcus</taxon>
    </lineage>
</organism>
<dbReference type="RefSeq" id="WP_274493904.1">
    <property type="nucleotide sequence ID" value="NZ_CP118166.1"/>
</dbReference>
<dbReference type="AlphaFoldDB" id="A0AAF0CBW8"/>
<dbReference type="PANTHER" id="PTHR21272:SF3">
    <property type="entry name" value="CATABOLIC 3-DEHYDROQUINASE"/>
    <property type="match status" value="1"/>
</dbReference>
<dbReference type="EC" id="4.2.1.10" evidence="6 9"/>
<evidence type="ECO:0000313" key="13">
    <source>
        <dbReference type="EMBL" id="WDI32020.1"/>
    </source>
</evidence>
<dbReference type="PIRSF" id="PIRSF001399">
    <property type="entry name" value="DHquinase_II"/>
    <property type="match status" value="1"/>
</dbReference>
<keyword evidence="7 9" id="KW-0057">Aromatic amino acid biosynthesis</keyword>
<dbReference type="EMBL" id="CP118166">
    <property type="protein sequence ID" value="WDI32020.1"/>
    <property type="molecule type" value="Genomic_DNA"/>
</dbReference>
<comment type="similarity">
    <text evidence="4 9">Belongs to the type-II 3-dehydroquinase family.</text>
</comment>
<proteinExistence type="inferred from homology"/>
<evidence type="ECO:0000256" key="7">
    <source>
        <dbReference type="ARBA" id="ARBA00023141"/>
    </source>
</evidence>
<dbReference type="InterPro" id="IPR001874">
    <property type="entry name" value="DHquinase_II"/>
</dbReference>
<feature type="binding site" evidence="9 11">
    <location>
        <position position="89"/>
    </location>
    <ligand>
        <name>substrate</name>
    </ligand>
</feature>
<evidence type="ECO:0000256" key="9">
    <source>
        <dbReference type="HAMAP-Rule" id="MF_00169"/>
    </source>
</evidence>
<keyword evidence="9" id="KW-0028">Amino-acid biosynthesis</keyword>
<accession>A0AAF0CBW8</accession>